<reference evidence="1 2" key="1">
    <citation type="journal article" date="2019" name="Nat. Ecol. Evol.">
        <title>Megaphylogeny resolves global patterns of mushroom evolution.</title>
        <authorList>
            <person name="Varga T."/>
            <person name="Krizsan K."/>
            <person name="Foldi C."/>
            <person name="Dima B."/>
            <person name="Sanchez-Garcia M."/>
            <person name="Sanchez-Ramirez S."/>
            <person name="Szollosi G.J."/>
            <person name="Szarkandi J.G."/>
            <person name="Papp V."/>
            <person name="Albert L."/>
            <person name="Andreopoulos W."/>
            <person name="Angelini C."/>
            <person name="Antonin V."/>
            <person name="Barry K.W."/>
            <person name="Bougher N.L."/>
            <person name="Buchanan P."/>
            <person name="Buyck B."/>
            <person name="Bense V."/>
            <person name="Catcheside P."/>
            <person name="Chovatia M."/>
            <person name="Cooper J."/>
            <person name="Damon W."/>
            <person name="Desjardin D."/>
            <person name="Finy P."/>
            <person name="Geml J."/>
            <person name="Haridas S."/>
            <person name="Hughes K."/>
            <person name="Justo A."/>
            <person name="Karasinski D."/>
            <person name="Kautmanova I."/>
            <person name="Kiss B."/>
            <person name="Kocsube S."/>
            <person name="Kotiranta H."/>
            <person name="LaButti K.M."/>
            <person name="Lechner B.E."/>
            <person name="Liimatainen K."/>
            <person name="Lipzen A."/>
            <person name="Lukacs Z."/>
            <person name="Mihaltcheva S."/>
            <person name="Morgado L.N."/>
            <person name="Niskanen T."/>
            <person name="Noordeloos M.E."/>
            <person name="Ohm R.A."/>
            <person name="Ortiz-Santana B."/>
            <person name="Ovrebo C."/>
            <person name="Racz N."/>
            <person name="Riley R."/>
            <person name="Savchenko A."/>
            <person name="Shiryaev A."/>
            <person name="Soop K."/>
            <person name="Spirin V."/>
            <person name="Szebenyi C."/>
            <person name="Tomsovsky M."/>
            <person name="Tulloss R.E."/>
            <person name="Uehling J."/>
            <person name="Grigoriev I.V."/>
            <person name="Vagvolgyi C."/>
            <person name="Papp T."/>
            <person name="Martin F.M."/>
            <person name="Miettinen O."/>
            <person name="Hibbett D.S."/>
            <person name="Nagy L.G."/>
        </authorList>
    </citation>
    <scope>NUCLEOTIDE SEQUENCE [LARGE SCALE GENOMIC DNA]</scope>
    <source>
        <strain evidence="1 2">OMC1185</strain>
    </source>
</reference>
<accession>A0A5C3NAT9</accession>
<evidence type="ECO:0000313" key="2">
    <source>
        <dbReference type="Proteomes" id="UP000305948"/>
    </source>
</evidence>
<gene>
    <name evidence="1" type="ORF">OE88DRAFT_1154199</name>
</gene>
<sequence>MSRTWKRSLRDHRVFHTTTPLMEGSCPCKQDVLDLQFTAVPAEWILLCPRWTKRNRNFQMNPALLLRHSTSEGFPGTGAIRRLSRIAALSAQLSSSGLTLVCMAVVFQSRCAALAALRLPANVQPIRGINFSSRIGHLSRHEARSSLQNRRFMRVTKTTPLLLPL</sequence>
<organism evidence="1 2">
    <name type="scientific">Heliocybe sulcata</name>
    <dbReference type="NCBI Taxonomy" id="5364"/>
    <lineage>
        <taxon>Eukaryota</taxon>
        <taxon>Fungi</taxon>
        <taxon>Dikarya</taxon>
        <taxon>Basidiomycota</taxon>
        <taxon>Agaricomycotina</taxon>
        <taxon>Agaricomycetes</taxon>
        <taxon>Gloeophyllales</taxon>
        <taxon>Gloeophyllaceae</taxon>
        <taxon>Heliocybe</taxon>
    </lineage>
</organism>
<dbReference type="EMBL" id="ML213506">
    <property type="protein sequence ID" value="TFK54135.1"/>
    <property type="molecule type" value="Genomic_DNA"/>
</dbReference>
<proteinExistence type="predicted"/>
<dbReference type="Proteomes" id="UP000305948">
    <property type="component" value="Unassembled WGS sequence"/>
</dbReference>
<protein>
    <submittedName>
        <fullName evidence="1">Uncharacterized protein</fullName>
    </submittedName>
</protein>
<dbReference type="AlphaFoldDB" id="A0A5C3NAT9"/>
<evidence type="ECO:0000313" key="1">
    <source>
        <dbReference type="EMBL" id="TFK54135.1"/>
    </source>
</evidence>
<keyword evidence="2" id="KW-1185">Reference proteome</keyword>
<name>A0A5C3NAT9_9AGAM</name>